<evidence type="ECO:0000256" key="12">
    <source>
        <dbReference type="SAM" id="Phobius"/>
    </source>
</evidence>
<evidence type="ECO:0000256" key="6">
    <source>
        <dbReference type="ARBA" id="ARBA00022989"/>
    </source>
</evidence>
<dbReference type="VEuPathDB" id="CryptoDB:Cvel_2313"/>
<evidence type="ECO:0000256" key="9">
    <source>
        <dbReference type="PROSITE-ProRule" id="PRU00282"/>
    </source>
</evidence>
<comment type="similarity">
    <text evidence="2 10">Belongs to the mitochondrial carrier (TC 2.A.29) family.</text>
</comment>
<dbReference type="SUPFAM" id="SSF103506">
    <property type="entry name" value="Mitochondrial carrier"/>
    <property type="match status" value="1"/>
</dbReference>
<evidence type="ECO:0000313" key="13">
    <source>
        <dbReference type="EMBL" id="CEM55065.1"/>
    </source>
</evidence>
<dbReference type="InterPro" id="IPR023395">
    <property type="entry name" value="MCP_dom_sf"/>
</dbReference>
<evidence type="ECO:0000256" key="5">
    <source>
        <dbReference type="ARBA" id="ARBA00022737"/>
    </source>
</evidence>
<dbReference type="GO" id="GO:0005347">
    <property type="term" value="F:ATP transmembrane transporter activity"/>
    <property type="evidence" value="ECO:0007669"/>
    <property type="project" value="InterPro"/>
</dbReference>
<organism evidence="13">
    <name type="scientific">Chromera velia CCMP2878</name>
    <dbReference type="NCBI Taxonomy" id="1169474"/>
    <lineage>
        <taxon>Eukaryota</taxon>
        <taxon>Sar</taxon>
        <taxon>Alveolata</taxon>
        <taxon>Colpodellida</taxon>
        <taxon>Chromeraceae</taxon>
        <taxon>Chromera</taxon>
    </lineage>
</organism>
<keyword evidence="3 10" id="KW-0813">Transport</keyword>
<dbReference type="InterPro" id="IPR018108">
    <property type="entry name" value="MCP_transmembrane"/>
</dbReference>
<evidence type="ECO:0000256" key="7">
    <source>
        <dbReference type="ARBA" id="ARBA00023136"/>
    </source>
</evidence>
<dbReference type="PhylomeDB" id="A0A0G4ID07"/>
<name>A0A0G4ID07_9ALVE</name>
<dbReference type="GO" id="GO:0015217">
    <property type="term" value="F:ADP transmembrane transporter activity"/>
    <property type="evidence" value="ECO:0007669"/>
    <property type="project" value="InterPro"/>
</dbReference>
<feature type="region of interest" description="Disordered" evidence="11">
    <location>
        <begin position="244"/>
        <end position="286"/>
    </location>
</feature>
<dbReference type="GO" id="GO:0006635">
    <property type="term" value="P:fatty acid beta-oxidation"/>
    <property type="evidence" value="ECO:0007669"/>
    <property type="project" value="InterPro"/>
</dbReference>
<keyword evidence="7 9" id="KW-0472">Membrane</keyword>
<feature type="repeat" description="Solcar" evidence="9">
    <location>
        <begin position="1"/>
        <end position="86"/>
    </location>
</feature>
<dbReference type="GO" id="GO:0007031">
    <property type="term" value="P:peroxisome organization"/>
    <property type="evidence" value="ECO:0007669"/>
    <property type="project" value="TreeGrafter"/>
</dbReference>
<dbReference type="Pfam" id="PF00153">
    <property type="entry name" value="Mito_carr"/>
    <property type="match status" value="3"/>
</dbReference>
<dbReference type="EMBL" id="CDMZ01005842">
    <property type="protein sequence ID" value="CEM55065.1"/>
    <property type="molecule type" value="Genomic_DNA"/>
</dbReference>
<sequence length="355" mass="39385">MESFIDASAGGVAGVVSAVSLYPLSVLLTRYQTRRGQKTNVGLQEVFWALWREDPGAFVRGLRLKVFETLIRNFVYFYIYAALKKAYERRVGPLRTSSTLAVATLSAMLNQTMTAPLEMLTTLVQTSEKDLGEMCRDIYKKEGLPGFYRGFKASMILCSNPAITNASFDRLKFAFQVFKLSKMAAQAGENASDEVSVYDEKLPDLTDGESFLIGAVAKAIATVITYPYIRAKVLQQHMLAGEERERKAARARSKDADSLTGPPSPDASPRANPEGPPSPVGGSSSRAPKELLPLLLHTWAKEGVGGIFRGLQLQLFKTVLASALMFMMKERIYRITRAGFKRLGWKPPRREKPRK</sequence>
<evidence type="ECO:0000256" key="4">
    <source>
        <dbReference type="ARBA" id="ARBA00022692"/>
    </source>
</evidence>
<evidence type="ECO:0000256" key="8">
    <source>
        <dbReference type="ARBA" id="ARBA00023140"/>
    </source>
</evidence>
<feature type="compositionally biased region" description="Basic and acidic residues" evidence="11">
    <location>
        <begin position="244"/>
        <end position="257"/>
    </location>
</feature>
<keyword evidence="4 9" id="KW-0812">Transmembrane</keyword>
<reference evidence="13" key="1">
    <citation type="submission" date="2014-11" db="EMBL/GenBank/DDBJ databases">
        <authorList>
            <person name="Otto D Thomas"/>
            <person name="Naeem Raeece"/>
        </authorList>
    </citation>
    <scope>NUCLEOTIDE SEQUENCE</scope>
</reference>
<feature type="repeat" description="Solcar" evidence="9">
    <location>
        <begin position="94"/>
        <end position="174"/>
    </location>
</feature>
<evidence type="ECO:0000256" key="2">
    <source>
        <dbReference type="ARBA" id="ARBA00006375"/>
    </source>
</evidence>
<evidence type="ECO:0000256" key="10">
    <source>
        <dbReference type="RuleBase" id="RU000488"/>
    </source>
</evidence>
<gene>
    <name evidence="13" type="ORF">Cvel_2313</name>
</gene>
<keyword evidence="8" id="KW-0576">Peroxisome</keyword>
<dbReference type="GO" id="GO:0005778">
    <property type="term" value="C:peroxisomal membrane"/>
    <property type="evidence" value="ECO:0007669"/>
    <property type="project" value="UniProtKB-SubCell"/>
</dbReference>
<dbReference type="PANTHER" id="PTHR46650:SF1">
    <property type="entry name" value="PEROXISOMAL ADENINE NUCLEOTIDE TRANSPORTER 1"/>
    <property type="match status" value="1"/>
</dbReference>
<protein>
    <submittedName>
        <fullName evidence="13">Uncharacterized protein</fullName>
    </submittedName>
</protein>
<evidence type="ECO:0000256" key="1">
    <source>
        <dbReference type="ARBA" id="ARBA00004585"/>
    </source>
</evidence>
<dbReference type="InterPro" id="IPR045900">
    <property type="entry name" value="Peroxisomal_Ade_carrier"/>
</dbReference>
<comment type="subcellular location">
    <subcellularLocation>
        <location evidence="1">Peroxisome membrane</location>
        <topology evidence="1">Multi-pass membrane protein</topology>
    </subcellularLocation>
</comment>
<evidence type="ECO:0000256" key="11">
    <source>
        <dbReference type="SAM" id="MobiDB-lite"/>
    </source>
</evidence>
<dbReference type="AlphaFoldDB" id="A0A0G4ID07"/>
<dbReference type="PROSITE" id="PS50920">
    <property type="entry name" value="SOLCAR"/>
    <property type="match status" value="2"/>
</dbReference>
<keyword evidence="6 12" id="KW-1133">Transmembrane helix</keyword>
<accession>A0A0G4ID07</accession>
<proteinExistence type="inferred from homology"/>
<feature type="transmembrane region" description="Helical" evidence="12">
    <location>
        <begin position="12"/>
        <end position="29"/>
    </location>
</feature>
<evidence type="ECO:0000256" key="3">
    <source>
        <dbReference type="ARBA" id="ARBA00022448"/>
    </source>
</evidence>
<dbReference type="Gene3D" id="1.50.40.10">
    <property type="entry name" value="Mitochondrial carrier domain"/>
    <property type="match status" value="1"/>
</dbReference>
<dbReference type="PANTHER" id="PTHR46650">
    <property type="entry name" value="PEROXISOMAL ADENINE NUCLEOTIDE TRANSPORTER 1"/>
    <property type="match status" value="1"/>
</dbReference>
<keyword evidence="5" id="KW-0677">Repeat</keyword>